<sequence>MHKETKQKEKKEDDVGSGFIFSRGPVLCQGAVSGASVCRPASKAPPWVKSSPVVGPFVLFCFSCCRPKVILLLVRTWWTTIGDPYSSFMAGAMVLQSTGHTPFFSKENEDLDTQKREKGVRPHQPPSLEVERV</sequence>
<dbReference type="Proteomes" id="UP001141253">
    <property type="component" value="Chromosome 3"/>
</dbReference>
<organism evidence="2 3">
    <name type="scientific">Salix suchowensis</name>
    <dbReference type="NCBI Taxonomy" id="1278906"/>
    <lineage>
        <taxon>Eukaryota</taxon>
        <taxon>Viridiplantae</taxon>
        <taxon>Streptophyta</taxon>
        <taxon>Embryophyta</taxon>
        <taxon>Tracheophyta</taxon>
        <taxon>Spermatophyta</taxon>
        <taxon>Magnoliopsida</taxon>
        <taxon>eudicotyledons</taxon>
        <taxon>Gunneridae</taxon>
        <taxon>Pentapetalae</taxon>
        <taxon>rosids</taxon>
        <taxon>fabids</taxon>
        <taxon>Malpighiales</taxon>
        <taxon>Salicaceae</taxon>
        <taxon>Saliceae</taxon>
        <taxon>Salix</taxon>
    </lineage>
</organism>
<accession>A0ABQ9BQK2</accession>
<name>A0ABQ9BQK2_9ROSI</name>
<dbReference type="EMBL" id="JAPFFI010000007">
    <property type="protein sequence ID" value="KAJ6389275.1"/>
    <property type="molecule type" value="Genomic_DNA"/>
</dbReference>
<protein>
    <submittedName>
        <fullName evidence="2">Uncharacterized protein</fullName>
    </submittedName>
</protein>
<feature type="compositionally biased region" description="Basic and acidic residues" evidence="1">
    <location>
        <begin position="106"/>
        <end position="120"/>
    </location>
</feature>
<evidence type="ECO:0000313" key="2">
    <source>
        <dbReference type="EMBL" id="KAJ6389275.1"/>
    </source>
</evidence>
<reference evidence="2" key="2">
    <citation type="journal article" date="2023" name="Int. J. Mol. Sci.">
        <title>De Novo Assembly and Annotation of 11 Diverse Shrub Willow (Salix) Genomes Reveals Novel Gene Organization in Sex-Linked Regions.</title>
        <authorList>
            <person name="Hyden B."/>
            <person name="Feng K."/>
            <person name="Yates T.B."/>
            <person name="Jawdy S."/>
            <person name="Cereghino C."/>
            <person name="Smart L.B."/>
            <person name="Muchero W."/>
        </authorList>
    </citation>
    <scope>NUCLEOTIDE SEQUENCE</scope>
    <source>
        <tissue evidence="2">Shoot tip</tissue>
    </source>
</reference>
<proteinExistence type="predicted"/>
<evidence type="ECO:0000313" key="3">
    <source>
        <dbReference type="Proteomes" id="UP001141253"/>
    </source>
</evidence>
<gene>
    <name evidence="2" type="ORF">OIU77_027587</name>
</gene>
<comment type="caution">
    <text evidence="2">The sequence shown here is derived from an EMBL/GenBank/DDBJ whole genome shotgun (WGS) entry which is preliminary data.</text>
</comment>
<feature type="region of interest" description="Disordered" evidence="1">
    <location>
        <begin position="104"/>
        <end position="133"/>
    </location>
</feature>
<keyword evidence="3" id="KW-1185">Reference proteome</keyword>
<reference evidence="2" key="1">
    <citation type="submission" date="2022-10" db="EMBL/GenBank/DDBJ databases">
        <authorList>
            <person name="Hyden B.L."/>
            <person name="Feng K."/>
            <person name="Yates T."/>
            <person name="Jawdy S."/>
            <person name="Smart L.B."/>
            <person name="Muchero W."/>
        </authorList>
    </citation>
    <scope>NUCLEOTIDE SEQUENCE</scope>
    <source>
        <tissue evidence="2">Shoot tip</tissue>
    </source>
</reference>
<evidence type="ECO:0000256" key="1">
    <source>
        <dbReference type="SAM" id="MobiDB-lite"/>
    </source>
</evidence>